<gene>
    <name evidence="1" type="ORF">BS47DRAFT_791368</name>
</gene>
<evidence type="ECO:0000313" key="1">
    <source>
        <dbReference type="EMBL" id="KAF9515318.1"/>
    </source>
</evidence>
<dbReference type="Proteomes" id="UP000886523">
    <property type="component" value="Unassembled WGS sequence"/>
</dbReference>
<accession>A0A9P6DY51</accession>
<protein>
    <submittedName>
        <fullName evidence="1">Uncharacterized protein</fullName>
    </submittedName>
</protein>
<dbReference type="AlphaFoldDB" id="A0A9P6DY51"/>
<evidence type="ECO:0000313" key="2">
    <source>
        <dbReference type="Proteomes" id="UP000886523"/>
    </source>
</evidence>
<keyword evidence="2" id="KW-1185">Reference proteome</keyword>
<reference evidence="1" key="1">
    <citation type="journal article" date="2020" name="Nat. Commun.">
        <title>Large-scale genome sequencing of mycorrhizal fungi provides insights into the early evolution of symbiotic traits.</title>
        <authorList>
            <person name="Miyauchi S."/>
            <person name="Kiss E."/>
            <person name="Kuo A."/>
            <person name="Drula E."/>
            <person name="Kohler A."/>
            <person name="Sanchez-Garcia M."/>
            <person name="Morin E."/>
            <person name="Andreopoulos B."/>
            <person name="Barry K.W."/>
            <person name="Bonito G."/>
            <person name="Buee M."/>
            <person name="Carver A."/>
            <person name="Chen C."/>
            <person name="Cichocki N."/>
            <person name="Clum A."/>
            <person name="Culley D."/>
            <person name="Crous P.W."/>
            <person name="Fauchery L."/>
            <person name="Girlanda M."/>
            <person name="Hayes R.D."/>
            <person name="Keri Z."/>
            <person name="LaButti K."/>
            <person name="Lipzen A."/>
            <person name="Lombard V."/>
            <person name="Magnuson J."/>
            <person name="Maillard F."/>
            <person name="Murat C."/>
            <person name="Nolan M."/>
            <person name="Ohm R.A."/>
            <person name="Pangilinan J."/>
            <person name="Pereira M.F."/>
            <person name="Perotto S."/>
            <person name="Peter M."/>
            <person name="Pfister S."/>
            <person name="Riley R."/>
            <person name="Sitrit Y."/>
            <person name="Stielow J.B."/>
            <person name="Szollosi G."/>
            <person name="Zifcakova L."/>
            <person name="Stursova M."/>
            <person name="Spatafora J.W."/>
            <person name="Tedersoo L."/>
            <person name="Vaario L.M."/>
            <person name="Yamada A."/>
            <person name="Yan M."/>
            <person name="Wang P."/>
            <person name="Xu J."/>
            <person name="Bruns T."/>
            <person name="Baldrian P."/>
            <person name="Vilgalys R."/>
            <person name="Dunand C."/>
            <person name="Henrissat B."/>
            <person name="Grigoriev I.V."/>
            <person name="Hibbett D."/>
            <person name="Nagy L.G."/>
            <person name="Martin F.M."/>
        </authorList>
    </citation>
    <scope>NUCLEOTIDE SEQUENCE</scope>
    <source>
        <strain evidence="1">UP504</strain>
    </source>
</reference>
<organism evidence="1 2">
    <name type="scientific">Hydnum rufescens UP504</name>
    <dbReference type="NCBI Taxonomy" id="1448309"/>
    <lineage>
        <taxon>Eukaryota</taxon>
        <taxon>Fungi</taxon>
        <taxon>Dikarya</taxon>
        <taxon>Basidiomycota</taxon>
        <taxon>Agaricomycotina</taxon>
        <taxon>Agaricomycetes</taxon>
        <taxon>Cantharellales</taxon>
        <taxon>Hydnaceae</taxon>
        <taxon>Hydnum</taxon>
    </lineage>
</organism>
<dbReference type="EMBL" id="MU128951">
    <property type="protein sequence ID" value="KAF9515318.1"/>
    <property type="molecule type" value="Genomic_DNA"/>
</dbReference>
<sequence length="222" mass="25308">MYSVSTMEAAIRPLGIVSNSSCSLLSFLDWVFSHRRVMDYRFGRIRTVRYCYRRYRVSRSQHRVRDSSVGPPLRRYGFLHVGLLNERRIENWLEIETTATSTRGTVAFSPTNEALVRGAAVNPNMPVLVGDPGQSMTDLATLIEARVQLAPDRPVGFSSNVFIQSTTDKTIPQFHTYELYNMIVSSSRRVVDPLGSRLYGDAAKWNLDQTFILTDEDIRHEI</sequence>
<name>A0A9P6DY51_9AGAM</name>
<proteinExistence type="predicted"/>
<comment type="caution">
    <text evidence="1">The sequence shown here is derived from an EMBL/GenBank/DDBJ whole genome shotgun (WGS) entry which is preliminary data.</text>
</comment>